<reference evidence="2 3" key="1">
    <citation type="submission" date="2016-12" db="EMBL/GenBank/DDBJ databases">
        <title>Genomic Comparison of strains in the 'Actinomyces naeslundii' Group.</title>
        <authorList>
            <person name="Mughal S.R."/>
            <person name="Do T."/>
            <person name="Gilbert S.C."/>
            <person name="Witherden E.A."/>
            <person name="Didelot X."/>
            <person name="Beighton D."/>
        </authorList>
    </citation>
    <scope>NUCLEOTIDE SEQUENCE [LARGE SCALE GENOMIC DNA]</scope>
    <source>
        <strain evidence="2 3">CCUG 33920</strain>
    </source>
</reference>
<keyword evidence="1" id="KW-0812">Transmembrane</keyword>
<keyword evidence="1" id="KW-0472">Membrane</keyword>
<evidence type="ECO:0000313" key="3">
    <source>
        <dbReference type="Proteomes" id="UP000186857"/>
    </source>
</evidence>
<dbReference type="OrthoDB" id="3259728at2"/>
<gene>
    <name evidence="2" type="ORF">BKH29_05805</name>
</gene>
<sequence>MVTEVPARPLPQPSCTISSIPSAATSATGLPSDLSAVTRDMASWTLWLFLATLIGTFLSTHRILHPHMLLIGVTAAALIQMTAWCVTWHYWPWASIRVMPFVIVAGAGFALGSCFLDLVTKVHLLPWTASLAGSVIAVADQWRHRLRWRAQAPRALEPAS</sequence>
<keyword evidence="2" id="KW-0808">Transferase</keyword>
<name>A0A1Q8V9G8_9ACTO</name>
<dbReference type="Proteomes" id="UP000186857">
    <property type="component" value="Unassembled WGS sequence"/>
</dbReference>
<organism evidence="2 3">
    <name type="scientific">Actinomyces oris</name>
    <dbReference type="NCBI Taxonomy" id="544580"/>
    <lineage>
        <taxon>Bacteria</taxon>
        <taxon>Bacillati</taxon>
        <taxon>Actinomycetota</taxon>
        <taxon>Actinomycetes</taxon>
        <taxon>Actinomycetales</taxon>
        <taxon>Actinomycetaceae</taxon>
        <taxon>Actinomyces</taxon>
    </lineage>
</organism>
<proteinExistence type="predicted"/>
<feature type="transmembrane region" description="Helical" evidence="1">
    <location>
        <begin position="97"/>
        <end position="119"/>
    </location>
</feature>
<protein>
    <submittedName>
        <fullName evidence="2">Dolichyl-phosphate beta-D-mannosyltransferase</fullName>
    </submittedName>
</protein>
<evidence type="ECO:0000313" key="2">
    <source>
        <dbReference type="EMBL" id="OLO44746.1"/>
    </source>
</evidence>
<feature type="transmembrane region" description="Helical" evidence="1">
    <location>
        <begin position="41"/>
        <end position="58"/>
    </location>
</feature>
<accession>A0A1Q8V9G8</accession>
<keyword evidence="2" id="KW-0328">Glycosyltransferase</keyword>
<dbReference type="AlphaFoldDB" id="A0A1Q8V9G8"/>
<evidence type="ECO:0000256" key="1">
    <source>
        <dbReference type="SAM" id="Phobius"/>
    </source>
</evidence>
<comment type="caution">
    <text evidence="2">The sequence shown here is derived from an EMBL/GenBank/DDBJ whole genome shotgun (WGS) entry which is preliminary data.</text>
</comment>
<dbReference type="GO" id="GO:0016757">
    <property type="term" value="F:glycosyltransferase activity"/>
    <property type="evidence" value="ECO:0007669"/>
    <property type="project" value="UniProtKB-KW"/>
</dbReference>
<dbReference type="EMBL" id="MSKJ01000012">
    <property type="protein sequence ID" value="OLO44746.1"/>
    <property type="molecule type" value="Genomic_DNA"/>
</dbReference>
<keyword evidence="1" id="KW-1133">Transmembrane helix</keyword>
<feature type="transmembrane region" description="Helical" evidence="1">
    <location>
        <begin position="70"/>
        <end position="91"/>
    </location>
</feature>